<accession>A0A8I1W5P3</accession>
<dbReference type="RefSeq" id="WP_207541744.1">
    <property type="nucleotide sequence ID" value="NZ_JAFNAA010000004.1"/>
</dbReference>
<dbReference type="AlphaFoldDB" id="A0A8I1W5P3"/>
<feature type="domain" description="HupH hydrogenase expression protein C-terminal" evidence="2">
    <location>
        <begin position="165"/>
        <end position="277"/>
    </location>
</feature>
<name>A0A8I1W5P3_PLESH</name>
<reference evidence="3" key="1">
    <citation type="submission" date="2021-03" db="EMBL/GenBank/DDBJ databases">
        <title>Plesiomonas shigelloides zfcc0051, isolated from zebrafish feces.</title>
        <authorList>
            <person name="Vanderhoek Z."/>
            <person name="Gaulke C."/>
        </authorList>
    </citation>
    <scope>NUCLEOTIDE SEQUENCE</scope>
    <source>
        <strain evidence="3">Zfcc0051</strain>
    </source>
</reference>
<gene>
    <name evidence="3" type="ORF">J2R62_04960</name>
</gene>
<dbReference type="Pfam" id="PF04809">
    <property type="entry name" value="HupH_C"/>
    <property type="match status" value="2"/>
</dbReference>
<dbReference type="Proteomes" id="UP000664658">
    <property type="component" value="Unassembled WGS sequence"/>
</dbReference>
<evidence type="ECO:0000256" key="1">
    <source>
        <dbReference type="ARBA" id="ARBA00010832"/>
    </source>
</evidence>
<dbReference type="InterPro" id="IPR006894">
    <property type="entry name" value="HupH_Hydgase_express_prot_C"/>
</dbReference>
<dbReference type="Gene3D" id="3.30.1370.140">
    <property type="entry name" value="HupH hydrogenase expression protein, C-terminal domain"/>
    <property type="match status" value="2"/>
</dbReference>
<evidence type="ECO:0000313" key="4">
    <source>
        <dbReference type="Proteomes" id="UP000664658"/>
    </source>
</evidence>
<protein>
    <submittedName>
        <fullName evidence="3">Hydrogenase expression/formation protein</fullName>
    </submittedName>
</protein>
<feature type="domain" description="HupH hydrogenase expression protein C-terminal" evidence="2">
    <location>
        <begin position="79"/>
        <end position="147"/>
    </location>
</feature>
<evidence type="ECO:0000259" key="2">
    <source>
        <dbReference type="Pfam" id="PF04809"/>
    </source>
</evidence>
<comment type="caution">
    <text evidence="3">The sequence shown here is derived from an EMBL/GenBank/DDBJ whole genome shotgun (WGS) entry which is preliminary data.</text>
</comment>
<sequence length="286" mass="31746">MSDNTYFHLLGPGSLPDDPDFAMNPLPITVGVASEPPMATLEQYHNVTEALQLIEYLLGKCTDYQGDPVHYPVADVTALDDNNRHFLDVLLGEGEVSIVVQVDETTEIQIQESIFCGFWRVWEIQHGQRVADRIEICPIPACVCYHAQLYAHESALLPPVGQRQLMNALPLAHELLSQAGKAPQPAHVINLTSLPLTDDDRSFLADTAGQGNVRIRTRGYGESLIVSTGLKNVWNIRCLSGLKGILLETYEVSCIPEVALASVEDIEDSAQRLRDTYLWFKELTHV</sequence>
<comment type="similarity">
    <text evidence="1">Belongs to the HupH/HyaF family.</text>
</comment>
<proteinExistence type="inferred from homology"/>
<dbReference type="EMBL" id="JAFNAA010000004">
    <property type="protein sequence ID" value="MBO1107581.1"/>
    <property type="molecule type" value="Genomic_DNA"/>
</dbReference>
<dbReference type="InterPro" id="IPR038527">
    <property type="entry name" value="HupH_C_sf"/>
</dbReference>
<organism evidence="3 4">
    <name type="scientific">Plesiomonas shigelloides</name>
    <name type="common">Aeromonas shigelloides</name>
    <dbReference type="NCBI Taxonomy" id="703"/>
    <lineage>
        <taxon>Bacteria</taxon>
        <taxon>Pseudomonadati</taxon>
        <taxon>Pseudomonadota</taxon>
        <taxon>Gammaproteobacteria</taxon>
        <taxon>Enterobacterales</taxon>
        <taxon>Enterobacteriaceae</taxon>
        <taxon>Plesiomonas</taxon>
    </lineage>
</organism>
<evidence type="ECO:0000313" key="3">
    <source>
        <dbReference type="EMBL" id="MBO1107581.1"/>
    </source>
</evidence>